<dbReference type="PANTHER" id="PTHR42759:SF1">
    <property type="entry name" value="MAGNESIUM-CHELATASE SUBUNIT CHLD"/>
    <property type="match status" value="1"/>
</dbReference>
<evidence type="ECO:0000259" key="4">
    <source>
        <dbReference type="SMART" id="SM00382"/>
    </source>
</evidence>
<protein>
    <submittedName>
        <fullName evidence="5">MoxR family ATPase</fullName>
    </submittedName>
</protein>
<dbReference type="GO" id="GO:0016887">
    <property type="term" value="F:ATP hydrolysis activity"/>
    <property type="evidence" value="ECO:0007669"/>
    <property type="project" value="InterPro"/>
</dbReference>
<evidence type="ECO:0000256" key="2">
    <source>
        <dbReference type="ARBA" id="ARBA00022840"/>
    </source>
</evidence>
<comment type="caution">
    <text evidence="5">The sequence shown here is derived from an EMBL/GenBank/DDBJ whole genome shotgun (WGS) entry which is preliminary data.</text>
</comment>
<dbReference type="Gene3D" id="3.40.50.300">
    <property type="entry name" value="P-loop containing nucleotide triphosphate hydrolases"/>
    <property type="match status" value="1"/>
</dbReference>
<sequence length="337" mass="36147">MGERTDVAAMDQAMEMASQAEAIADQLVRVREEVGKVILGQEGVIEQVTVTILSGGHVLLVGVPGLGKTKLVETLAVVLGLDARRVQFTPDLMPADILGSEVLEEAADGRRSFRFIKGPVFCQLLMADEINRASPRTQSALLQSMQEGRVAIGGEVMALPRPFHVLATQNPIEQEGTYPLPEAQLDRFLLEVEVRYPDEAAERQMLLATTGAQEAQAVPVLSGQDLMAAQALVRRLPVPDDVVTAILRLVRGARPDSAASRRLADSLAWGPGPRAAQALMLATRARALFSGRLAPSVDDVIALAEPVLRHRMALTFSARADGVTISSLIDELKATIG</sequence>
<gene>
    <name evidence="5" type="ORF">EOD42_03240</name>
</gene>
<dbReference type="InterPro" id="IPR027417">
    <property type="entry name" value="P-loop_NTPase"/>
</dbReference>
<proteinExistence type="inferred from homology"/>
<dbReference type="InterPro" id="IPR050764">
    <property type="entry name" value="CbbQ/NirQ/NorQ/GpvN"/>
</dbReference>
<dbReference type="FunFam" id="3.40.50.300:FF:000640">
    <property type="entry name" value="MoxR family ATPase"/>
    <property type="match status" value="1"/>
</dbReference>
<dbReference type="InterPro" id="IPR011703">
    <property type="entry name" value="ATPase_AAA-3"/>
</dbReference>
<dbReference type="AlphaFoldDB" id="A0A437MNB8"/>
<dbReference type="CDD" id="cd00009">
    <property type="entry name" value="AAA"/>
    <property type="match status" value="1"/>
</dbReference>
<dbReference type="RefSeq" id="WP_127785846.1">
    <property type="nucleotide sequence ID" value="NZ_SACL01000001.1"/>
</dbReference>
<dbReference type="OrthoDB" id="9808397at2"/>
<dbReference type="Gene3D" id="1.10.8.80">
    <property type="entry name" value="Magnesium chelatase subunit I, C-Terminal domain"/>
    <property type="match status" value="1"/>
</dbReference>
<keyword evidence="6" id="KW-1185">Reference proteome</keyword>
<feature type="domain" description="AAA+ ATPase" evidence="4">
    <location>
        <begin position="54"/>
        <end position="198"/>
    </location>
</feature>
<name>A0A437MNB8_9PROT</name>
<dbReference type="Proteomes" id="UP000282957">
    <property type="component" value="Unassembled WGS sequence"/>
</dbReference>
<reference evidence="5 6" key="1">
    <citation type="submission" date="2019-01" db="EMBL/GenBank/DDBJ databases">
        <authorList>
            <person name="Chen W.-M."/>
        </authorList>
    </citation>
    <scope>NUCLEOTIDE SEQUENCE [LARGE SCALE GENOMIC DNA]</scope>
    <source>
        <strain evidence="5 6">CCP-6</strain>
    </source>
</reference>
<evidence type="ECO:0000313" key="6">
    <source>
        <dbReference type="Proteomes" id="UP000282957"/>
    </source>
</evidence>
<dbReference type="Pfam" id="PF07726">
    <property type="entry name" value="AAA_3"/>
    <property type="match status" value="1"/>
</dbReference>
<evidence type="ECO:0000313" key="5">
    <source>
        <dbReference type="EMBL" id="RVT99136.1"/>
    </source>
</evidence>
<keyword evidence="2" id="KW-0067">ATP-binding</keyword>
<keyword evidence="1" id="KW-0547">Nucleotide-binding</keyword>
<dbReference type="PANTHER" id="PTHR42759">
    <property type="entry name" value="MOXR FAMILY PROTEIN"/>
    <property type="match status" value="1"/>
</dbReference>
<organism evidence="5 6">
    <name type="scientific">Rhodovarius crocodyli</name>
    <dbReference type="NCBI Taxonomy" id="1979269"/>
    <lineage>
        <taxon>Bacteria</taxon>
        <taxon>Pseudomonadati</taxon>
        <taxon>Pseudomonadota</taxon>
        <taxon>Alphaproteobacteria</taxon>
        <taxon>Acetobacterales</taxon>
        <taxon>Roseomonadaceae</taxon>
        <taxon>Rhodovarius</taxon>
    </lineage>
</organism>
<accession>A0A437MNB8</accession>
<comment type="similarity">
    <text evidence="3">Belongs to the MoxR family.</text>
</comment>
<dbReference type="GO" id="GO:0005524">
    <property type="term" value="F:ATP binding"/>
    <property type="evidence" value="ECO:0007669"/>
    <property type="project" value="UniProtKB-KW"/>
</dbReference>
<evidence type="ECO:0000256" key="1">
    <source>
        <dbReference type="ARBA" id="ARBA00022741"/>
    </source>
</evidence>
<dbReference type="PIRSF" id="PIRSF002849">
    <property type="entry name" value="AAA_ATPase_chaperone_MoxR_prd"/>
    <property type="match status" value="1"/>
</dbReference>
<dbReference type="InterPro" id="IPR041628">
    <property type="entry name" value="ChlI/MoxR_AAA_lid"/>
</dbReference>
<dbReference type="EMBL" id="SACL01000001">
    <property type="protein sequence ID" value="RVT99136.1"/>
    <property type="molecule type" value="Genomic_DNA"/>
</dbReference>
<dbReference type="InterPro" id="IPR003593">
    <property type="entry name" value="AAA+_ATPase"/>
</dbReference>
<evidence type="ECO:0000256" key="3">
    <source>
        <dbReference type="ARBA" id="ARBA00061607"/>
    </source>
</evidence>
<dbReference type="Pfam" id="PF17863">
    <property type="entry name" value="AAA_lid_2"/>
    <property type="match status" value="1"/>
</dbReference>
<dbReference type="SMART" id="SM00382">
    <property type="entry name" value="AAA"/>
    <property type="match status" value="1"/>
</dbReference>
<dbReference type="SUPFAM" id="SSF52540">
    <property type="entry name" value="P-loop containing nucleoside triphosphate hydrolases"/>
    <property type="match status" value="1"/>
</dbReference>